<proteinExistence type="predicted"/>
<name>A0AB73SY61_9FIRM</name>
<comment type="caution">
    <text evidence="1">The sequence shown here is derived from an EMBL/GenBank/DDBJ whole genome shotgun (WGS) entry which is preliminary data.</text>
</comment>
<dbReference type="Proteomes" id="UP000245412">
    <property type="component" value="Unassembled WGS sequence"/>
</dbReference>
<dbReference type="SUPFAM" id="SSF101478">
    <property type="entry name" value="ADP-ribosylglycohydrolase"/>
    <property type="match status" value="1"/>
</dbReference>
<evidence type="ECO:0000313" key="1">
    <source>
        <dbReference type="EMBL" id="PWJ72328.1"/>
    </source>
</evidence>
<evidence type="ECO:0000313" key="2">
    <source>
        <dbReference type="Proteomes" id="UP000245412"/>
    </source>
</evidence>
<protein>
    <submittedName>
        <fullName evidence="1">ADP-ribosylglycohydrolase</fullName>
    </submittedName>
</protein>
<accession>A0AB73SY61</accession>
<sequence length="723" mass="80490">MILESYLEKVYSGITGMNIGIRLGAPVEPTIWTYERIRDTYGDITDYVKEYKNFAADDDANGPVYFLRALRDDARDRELVPQDVANAWLNYAREGVGMFWWGGYGVSTEHTAYLNLKNGIPAPRSGSALQNGSVLAEQIGGQIFIDTWGLCWPGNPGKAAEYGSIAASVSHDGEGLNGARFFCACIAEAFVSRDIEHIIETGLGQIPADSTYASVARAVIQFYKRHPDDFRACHEMLMRDWGYDKYKGVCHIIPNAGVCILAMMYGRGSFARTVEIAAMCGWDTDCNAGNVGTVLGVMCGTDGLPAHYREPVNDGLVLSGISGYLNILDIPSFAKEVALLGYQVNRETPPEELKQSICDGELRFDFELPGSTHNMRLSDPFYCRAFHSRERAYKGTGSLKVVVDRMSRGDQCKLYYKPFYRRDEFSDERYSPVFSPTVYSGQRVSMQIYLEQWNGWERPGVAPYIRTMSDKKEHLQGYIQLKDGGWTEVSFIIPDTEGDLIDEVGVVIEGYSPSKSKTLGAIYLDEFSVGGDSCYTISMGKQRKEFGTVTPFSVDHGAWETDEGRLSLMRCGEAFAYAGNYYAKDCRVRTEVTPVCGSSHLILIRAQGAMRGYAAGFSEEGKAAVYKNDFGFVRLAETDFQWEFGHTYELQAEAEGGQIRLLIDGTEALKVRDDSYAYGMYGCGSLTMGRTLFGDFSVETWDSKNKKEPQDMLKEETDAAMGK</sequence>
<dbReference type="InterPro" id="IPR036705">
    <property type="entry name" value="Ribosyl_crysJ1_sf"/>
</dbReference>
<dbReference type="InterPro" id="IPR005502">
    <property type="entry name" value="Ribosyl_crysJ1"/>
</dbReference>
<dbReference type="Gene3D" id="2.60.120.260">
    <property type="entry name" value="Galactose-binding domain-like"/>
    <property type="match status" value="1"/>
</dbReference>
<dbReference type="Gene3D" id="1.10.4080.10">
    <property type="entry name" value="ADP-ribosylation/Crystallin J1"/>
    <property type="match status" value="1"/>
</dbReference>
<dbReference type="AlphaFoldDB" id="A0AB73SY61"/>
<dbReference type="RefSeq" id="WP_257497801.1">
    <property type="nucleotide sequence ID" value="NZ_JANKBI010000020.1"/>
</dbReference>
<dbReference type="Gene3D" id="2.60.120.560">
    <property type="entry name" value="Exo-inulinase, domain 1"/>
    <property type="match status" value="1"/>
</dbReference>
<reference evidence="1 2" key="1">
    <citation type="submission" date="2018-05" db="EMBL/GenBank/DDBJ databases">
        <authorList>
            <person name="Goeker M."/>
            <person name="Huntemann M."/>
            <person name="Clum A."/>
            <person name="Pillay M."/>
            <person name="Palaniappan K."/>
            <person name="Varghese N."/>
            <person name="Mikhailova N."/>
            <person name="Stamatis D."/>
            <person name="Reddy T."/>
            <person name="Daum C."/>
            <person name="Shapiro N."/>
            <person name="Ivanova N."/>
            <person name="Kyrpides N."/>
            <person name="Woyke T."/>
        </authorList>
    </citation>
    <scope>NUCLEOTIDE SEQUENCE [LARGE SCALE GENOMIC DNA]</scope>
    <source>
        <strain evidence="1 2">DSM 26524</strain>
    </source>
</reference>
<organism evidence="1 2">
    <name type="scientific">Murimonas intestini</name>
    <dbReference type="NCBI Taxonomy" id="1337051"/>
    <lineage>
        <taxon>Bacteria</taxon>
        <taxon>Bacillati</taxon>
        <taxon>Bacillota</taxon>
        <taxon>Clostridia</taxon>
        <taxon>Lachnospirales</taxon>
        <taxon>Lachnospiraceae</taxon>
        <taxon>Murimonas</taxon>
    </lineage>
</organism>
<dbReference type="EMBL" id="QGGY01000019">
    <property type="protein sequence ID" value="PWJ72328.1"/>
    <property type="molecule type" value="Genomic_DNA"/>
</dbReference>
<gene>
    <name evidence="1" type="ORF">C7383_11932</name>
</gene>
<keyword evidence="2" id="KW-1185">Reference proteome</keyword>
<dbReference type="Pfam" id="PF03747">
    <property type="entry name" value="ADP_ribosyl_GH"/>
    <property type="match status" value="1"/>
</dbReference>